<comment type="caution">
    <text evidence="4">The sequence shown here is derived from an EMBL/GenBank/DDBJ whole genome shotgun (WGS) entry which is preliminary data.</text>
</comment>
<accession>A0ABT9NDA3</accession>
<protein>
    <recommendedName>
        <fullName evidence="3">Restriction endonuclease type II-like domain-containing protein</fullName>
    </recommendedName>
</protein>
<feature type="region of interest" description="Disordered" evidence="2">
    <location>
        <begin position="1"/>
        <end position="33"/>
    </location>
</feature>
<gene>
    <name evidence="4" type="ORF">J2S49_001247</name>
</gene>
<evidence type="ECO:0000313" key="4">
    <source>
        <dbReference type="EMBL" id="MDP9801171.1"/>
    </source>
</evidence>
<dbReference type="InterPro" id="IPR049468">
    <property type="entry name" value="Restrct_endonuc-II-like_dom"/>
</dbReference>
<feature type="compositionally biased region" description="Basic residues" evidence="2">
    <location>
        <begin position="1"/>
        <end position="10"/>
    </location>
</feature>
<dbReference type="Proteomes" id="UP001235966">
    <property type="component" value="Unassembled WGS sequence"/>
</dbReference>
<feature type="domain" description="Restriction endonuclease type II-like" evidence="3">
    <location>
        <begin position="1176"/>
        <end position="1266"/>
    </location>
</feature>
<feature type="compositionally biased region" description="Acidic residues" evidence="2">
    <location>
        <begin position="1562"/>
        <end position="1572"/>
    </location>
</feature>
<organism evidence="4 5">
    <name type="scientific">Arcanobacterium wilhelmae</name>
    <dbReference type="NCBI Taxonomy" id="1803177"/>
    <lineage>
        <taxon>Bacteria</taxon>
        <taxon>Bacillati</taxon>
        <taxon>Actinomycetota</taxon>
        <taxon>Actinomycetes</taxon>
        <taxon>Actinomycetales</taxon>
        <taxon>Actinomycetaceae</taxon>
        <taxon>Arcanobacterium</taxon>
    </lineage>
</organism>
<name>A0ABT9NDA3_9ACTO</name>
<keyword evidence="1" id="KW-0175">Coiled coil</keyword>
<evidence type="ECO:0000313" key="5">
    <source>
        <dbReference type="Proteomes" id="UP001235966"/>
    </source>
</evidence>
<feature type="region of interest" description="Disordered" evidence="2">
    <location>
        <begin position="318"/>
        <end position="345"/>
    </location>
</feature>
<feature type="region of interest" description="Disordered" evidence="2">
    <location>
        <begin position="1412"/>
        <end position="1572"/>
    </location>
</feature>
<evidence type="ECO:0000256" key="1">
    <source>
        <dbReference type="SAM" id="Coils"/>
    </source>
</evidence>
<dbReference type="Pfam" id="PF18741">
    <property type="entry name" value="MTES_1575"/>
    <property type="match status" value="1"/>
</dbReference>
<keyword evidence="5" id="KW-1185">Reference proteome</keyword>
<evidence type="ECO:0000256" key="2">
    <source>
        <dbReference type="SAM" id="MobiDB-lite"/>
    </source>
</evidence>
<feature type="coiled-coil region" evidence="1">
    <location>
        <begin position="110"/>
        <end position="137"/>
    </location>
</feature>
<dbReference type="RefSeq" id="WP_307014582.1">
    <property type="nucleotide sequence ID" value="NZ_JAUSQW010000001.1"/>
</dbReference>
<sequence length="1572" mass="170314">MSPFFRRKKLKSEPEAEVQPTPVEPLAPEGDEGDVKAVVAPQITLADRASRDELVSQALRTWHEELWKRAAAADDAAQVEVRRSSVDLTHAHPTGSAMFYSHGITKLSLLVREDRALAQAREALARLRDRIAQMSASHGHAPLSLAFGEFTWTDIAQAQELVADEYELTTELHLDEAEVELEPAEAAVELHEPVVVTEPALLRQVKLEFLEGEDALIQLQHLVEINPVVLRALRENGATGENIAQVRELAAAGDADALLARLVDLARVYLPGFGFEERALLGLFARPERAMLVDLEAIAPYVRTSGVLAALAGDEETAQLTSSPIPAGDREDRAPEAERGAGDHDVDELHAVEAVASGRSFVLDTPPGSEKFSTLASIAADRAASGASVLFVPTDEASAREFVAQMRHEGLDDLLLDLTDAEGAPRRIREGLRLELPKFDVDEVLDVRDKLVRVRRVLGEFVDDLHVADPEWKLSIHDLLEKLAQLTADPNGPATRVRLGSEAVSMLRNEGMDSVKAKFAKAGELGAFNQEFARSAWAGSKISDVAEGTRAVEEARRLHEVSLRAVIAQSSRAAGETGLTQARTLAEWFEQVDVLSGVAESLDTFVPEIFETSAMDMVIATASKEWRVANGHQMKRGERRRFRRQAQDLVRPGVVVNDLHAELTRAQERREVWRRYATEGGWPRLPDGMGQIRVMREEVERDLDALSAHLGGEDLASMPFEALQERLAALVADADHMSSLPARNAIVDELDRFGFGELLRDMVGRGVRAEESGGELELAYTSSVFEQLIAKSRVLAKLAPADVSNLLEHLRYLDQRHVRSLAAPVMLAAVKRGREVMREAKSDTLKLDAQLDERGVGGLHDLIAIYSRIVLAARPVWVAPPTVVAELVPPMPWVDVVMVEAPEAESVAGVVASLVRGRQVVVVGDTRRGAEMEGAPITDFAGVLPVIELPANRAVYNSLAARALMTHGYADVLAPVPAPHGGSSSRLVQVDGRGVPASGSDGAIESTQVEVDAAVDAVLEHAMSRPGESLAVVGISTSHANRIRSAVSALAERSTDVAALLSAPEPLVVVDVAGARGVRRDHVILSVGFGKTVHGRVLHSFGVLATPAGTRGLIDAIEAPRRELTVISSLAPGEIRKDRLSTSGPKLLADLLDAASGSADVPSGHEGASEPLLEDLKRRVEADGWVAQLNYGYEGSVSIPLVVGHPDIPGTWAVAVVFDDDSYVAEKSLRRRDRYRVEMLEVRGWRVHQTFSTSLFIDPAGEAERVGALMREVHERYNPVAVVVPELDDDGWGEVVADEAVSDHAVSELMPRVLPRGPRPAVTPGLALAAYTDDQLDEMAAWIASDGVPRDNEQFMDALRAELGLTRRGGQTDAVLGNVVRRCGQVAGGASEEQIAQAQTAQAEADVAQAEVEAAEELERRELIEPEEPAVDEPGLGGEESEEPAVDEPGLGGEESEELLEQEAEFETEEDLEAEAEAELEHREAIEPNPGEPEIGESEGVKPESPVEEELEAEEELEVEAEEELERRELIEPGDTTPESVADAVLVEDEPEAGMEKTDGLVLDDDPTFEER</sequence>
<feature type="compositionally biased region" description="Acidic residues" evidence="2">
    <location>
        <begin position="1454"/>
        <end position="1478"/>
    </location>
</feature>
<proteinExistence type="predicted"/>
<evidence type="ECO:0000259" key="3">
    <source>
        <dbReference type="Pfam" id="PF18741"/>
    </source>
</evidence>
<feature type="compositionally biased region" description="Acidic residues" evidence="2">
    <location>
        <begin position="1506"/>
        <end position="1524"/>
    </location>
</feature>
<reference evidence="4 5" key="1">
    <citation type="submission" date="2023-07" db="EMBL/GenBank/DDBJ databases">
        <title>Sequencing the genomes of 1000 actinobacteria strains.</title>
        <authorList>
            <person name="Klenk H.-P."/>
        </authorList>
    </citation>
    <scope>NUCLEOTIDE SEQUENCE [LARGE SCALE GENOMIC DNA]</scope>
    <source>
        <strain evidence="4 5">DSM 102162</strain>
    </source>
</reference>
<dbReference type="EMBL" id="JAUSQW010000001">
    <property type="protein sequence ID" value="MDP9801171.1"/>
    <property type="molecule type" value="Genomic_DNA"/>
</dbReference>
<feature type="compositionally biased region" description="Basic and acidic residues" evidence="2">
    <location>
        <begin position="328"/>
        <end position="345"/>
    </location>
</feature>